<dbReference type="EMBL" id="KB446563">
    <property type="protein sequence ID" value="EME78573.1"/>
    <property type="molecule type" value="Genomic_DNA"/>
</dbReference>
<proteinExistence type="predicted"/>
<keyword evidence="2" id="KW-1133">Transmembrane helix</keyword>
<name>M3AN67_PSEFD</name>
<keyword evidence="2" id="KW-0472">Membrane</keyword>
<feature type="domain" description="Acyltransferase 3" evidence="3">
    <location>
        <begin position="73"/>
        <end position="452"/>
    </location>
</feature>
<evidence type="ECO:0000313" key="5">
    <source>
        <dbReference type="Proteomes" id="UP000016932"/>
    </source>
</evidence>
<dbReference type="PANTHER" id="PTHR23028">
    <property type="entry name" value="ACETYLTRANSFERASE"/>
    <property type="match status" value="1"/>
</dbReference>
<evidence type="ECO:0000313" key="4">
    <source>
        <dbReference type="EMBL" id="EME78573.1"/>
    </source>
</evidence>
<dbReference type="RefSeq" id="XP_007930924.1">
    <property type="nucleotide sequence ID" value="XM_007932733.1"/>
</dbReference>
<dbReference type="VEuPathDB" id="FungiDB:MYCFIDRAFT_209010"/>
<reference evidence="4 5" key="1">
    <citation type="journal article" date="2012" name="PLoS Pathog.">
        <title>Diverse lifestyles and strategies of plant pathogenesis encoded in the genomes of eighteen Dothideomycetes fungi.</title>
        <authorList>
            <person name="Ohm R.A."/>
            <person name="Feau N."/>
            <person name="Henrissat B."/>
            <person name="Schoch C.L."/>
            <person name="Horwitz B.A."/>
            <person name="Barry K.W."/>
            <person name="Condon B.J."/>
            <person name="Copeland A.C."/>
            <person name="Dhillon B."/>
            <person name="Glaser F."/>
            <person name="Hesse C.N."/>
            <person name="Kosti I."/>
            <person name="LaButti K."/>
            <person name="Lindquist E.A."/>
            <person name="Lucas S."/>
            <person name="Salamov A.A."/>
            <person name="Bradshaw R.E."/>
            <person name="Ciuffetti L."/>
            <person name="Hamelin R.C."/>
            <person name="Kema G.H.J."/>
            <person name="Lawrence C."/>
            <person name="Scott J.A."/>
            <person name="Spatafora J.W."/>
            <person name="Turgeon B.G."/>
            <person name="de Wit P.J.G.M."/>
            <person name="Zhong S."/>
            <person name="Goodwin S.B."/>
            <person name="Grigoriev I.V."/>
        </authorList>
    </citation>
    <scope>NUCLEOTIDE SEQUENCE [LARGE SCALE GENOMIC DNA]</scope>
    <source>
        <strain evidence="4 5">CIRAD86</strain>
    </source>
</reference>
<feature type="transmembrane region" description="Helical" evidence="2">
    <location>
        <begin position="139"/>
        <end position="159"/>
    </location>
</feature>
<dbReference type="eggNOG" id="ENOG502SHP9">
    <property type="taxonomic scope" value="Eukaryota"/>
</dbReference>
<dbReference type="Proteomes" id="UP000016932">
    <property type="component" value="Unassembled WGS sequence"/>
</dbReference>
<dbReference type="GO" id="GO:0016747">
    <property type="term" value="F:acyltransferase activity, transferring groups other than amino-acyl groups"/>
    <property type="evidence" value="ECO:0007669"/>
    <property type="project" value="InterPro"/>
</dbReference>
<protein>
    <recommendedName>
        <fullName evidence="3">Acyltransferase 3 domain-containing protein</fullName>
    </recommendedName>
</protein>
<gene>
    <name evidence="4" type="ORF">MYCFIDRAFT_209010</name>
</gene>
<dbReference type="HOGENOM" id="CLU_358671_0_0_1"/>
<organism evidence="4 5">
    <name type="scientific">Pseudocercospora fijiensis (strain CIRAD86)</name>
    <name type="common">Black leaf streak disease fungus</name>
    <name type="synonym">Mycosphaerella fijiensis</name>
    <dbReference type="NCBI Taxonomy" id="383855"/>
    <lineage>
        <taxon>Eukaryota</taxon>
        <taxon>Fungi</taxon>
        <taxon>Dikarya</taxon>
        <taxon>Ascomycota</taxon>
        <taxon>Pezizomycotina</taxon>
        <taxon>Dothideomycetes</taxon>
        <taxon>Dothideomycetidae</taxon>
        <taxon>Mycosphaerellales</taxon>
        <taxon>Mycosphaerellaceae</taxon>
        <taxon>Pseudocercospora</taxon>
    </lineage>
</organism>
<evidence type="ECO:0000256" key="1">
    <source>
        <dbReference type="SAM" id="MobiDB-lite"/>
    </source>
</evidence>
<feature type="transmembrane region" description="Helical" evidence="2">
    <location>
        <begin position="395"/>
        <end position="413"/>
    </location>
</feature>
<dbReference type="GeneID" id="19336736"/>
<feature type="transmembrane region" description="Helical" evidence="2">
    <location>
        <begin position="269"/>
        <end position="287"/>
    </location>
</feature>
<evidence type="ECO:0000256" key="2">
    <source>
        <dbReference type="SAM" id="Phobius"/>
    </source>
</evidence>
<feature type="transmembrane region" description="Helical" evidence="2">
    <location>
        <begin position="194"/>
        <end position="212"/>
    </location>
</feature>
<dbReference type="KEGG" id="pfj:MYCFIDRAFT_209010"/>
<feature type="transmembrane region" description="Helical" evidence="2">
    <location>
        <begin position="299"/>
        <end position="327"/>
    </location>
</feature>
<sequence length="781" mass="87645">MSASEAPYRGKSDGHLFLLSTPRFSLENDHDDGLPLHHIPGDPAEQSARLLDFPGDGAATITTKQPKQDHRQAYLDGLRGIASLLVYIYHHISWFYGPEDDIINGFGSDPVIPRAQAARATAEIAAPNYFFAQLPFVRLIWTGGNAAVHTFFVLSGYVLSISMLRKLSSTASHMDTASQYGSLVSSFIRRPFRLFVPVLGVSLMTAICWHLPFGLAPVMAWPAPEDSFFAELWRWVSQSLWLMNPFQPHGVLTAWYVYNPPAYTMPIEWIGSMVVFGGLGLAVTFSARMGQRALMARAVLFVTAFVFFLTTYQWAAACFVGGMLLALNEVEGFDGLSQIKQYPPGIQAFHHLVLIWGLYVLSEPASMEVSAQTPGYRTLTYLIPKNYYEHEYWRWWHSWGAIFLVFGVLKIRWLQRFLTTRPIHYLGWLSFSLYLVHGPLLWTLSDRVYRLFGNVRVAEINLWIDHKLEVPDFGIHGLSTRFLLAQIFVLPMNFAFAHLTTCASGEMDTAWIGNDSNGKFPPSPSGEVRTRPKVFLILNGLGNQRTCSHSPSSDVKKEKVLSSHMAQAVSLTKMDFSPRTTDANKIAIRALCFCKSVTSTPIKSRGTPGQRILSFADMNPSSKRKKKVRERSSMANGNPVRDSRDGCTGNSRLQRKQALKKRPSALSVFRTEFREANAAQDHAFQDRFMLTIRPWDLRNLDQGLCSTGKEPLRKSLFLLHLARRDGTVTGTAGCIMDVTMGEVGHELKNILGLNFNSQSHLPNAANAVQSYVPRSWREGEH</sequence>
<accession>M3AN67</accession>
<dbReference type="STRING" id="383855.M3AN67"/>
<feature type="region of interest" description="Disordered" evidence="1">
    <location>
        <begin position="603"/>
        <end position="656"/>
    </location>
</feature>
<dbReference type="InterPro" id="IPR002656">
    <property type="entry name" value="Acyl_transf_3_dom"/>
</dbReference>
<feature type="transmembrane region" description="Helical" evidence="2">
    <location>
        <begin position="425"/>
        <end position="444"/>
    </location>
</feature>
<evidence type="ECO:0000259" key="3">
    <source>
        <dbReference type="Pfam" id="PF01757"/>
    </source>
</evidence>
<dbReference type="Pfam" id="PF01757">
    <property type="entry name" value="Acyl_transf_3"/>
    <property type="match status" value="1"/>
</dbReference>
<keyword evidence="2" id="KW-0812">Transmembrane</keyword>
<dbReference type="PANTHER" id="PTHR23028:SF134">
    <property type="entry name" value="PUTATIVE (AFU_ORTHOLOGUE AFUA_4G08520)-RELATED"/>
    <property type="match status" value="1"/>
</dbReference>
<keyword evidence="5" id="KW-1185">Reference proteome</keyword>
<dbReference type="InterPro" id="IPR050879">
    <property type="entry name" value="Acyltransferase_3"/>
</dbReference>
<dbReference type="OrthoDB" id="5405781at2759"/>
<dbReference type="AlphaFoldDB" id="M3AN67"/>